<sequence length="463" mass="50526">MVVILKITNSQQPSYNPSAGLQRAGSSDPTLRSADPHIRRNFAKPIFTVDQVAQQLTRENVKWADRNGDGVTAISFSFNKLTRGDREFNTTQKNQARLSMQSWADVANVSFEERTGRGEGRLAFSNNEGPAVAFGQYPGQDGKVFINPHYGTNTSPALHNHGRYTLTHEIGHTLGLAHPADYDASNSTSPSYARSAVYAQDTRGHTVMSYFDAHEGGQNHKENYSAAPLMGDIAAAQRLYGANYRTRNSDTTYGFNSNSGRDYYQLNNPNDTALFCVWDGGGNDTLDCSKYRQNQTINLNPESYSDVGGLRGNVSIAKGVTLENAIGGSGHDVIIGNHADNMLKGGAGADWLRGGGGADTFVYDNVSDSTLERPDQIMDFVSGTDKIDISVLLKNAGITALTFVKRLSGEPGQAVLHYNRNTNESRLAIDLTGNGRFDFFLKSRGPINTPDIVSNVPIMWRYS</sequence>
<protein>
    <submittedName>
        <fullName evidence="16">M10 family metallopeptidase C-terminal domain-containing protein</fullName>
    </submittedName>
</protein>
<evidence type="ECO:0000256" key="13">
    <source>
        <dbReference type="PIRSR" id="PIRSR001205-2"/>
    </source>
</evidence>
<comment type="cofactor">
    <cofactor evidence="1">
        <name>Ca(2+)</name>
        <dbReference type="ChEBI" id="CHEBI:29108"/>
    </cofactor>
</comment>
<evidence type="ECO:0000313" key="16">
    <source>
        <dbReference type="EMBL" id="MBC3296982.1"/>
    </source>
</evidence>
<dbReference type="InterPro" id="IPR001343">
    <property type="entry name" value="Hemolysn_Ca-bd"/>
</dbReference>
<feature type="compositionally biased region" description="Polar residues" evidence="14">
    <location>
        <begin position="13"/>
        <end position="30"/>
    </location>
</feature>
<feature type="region of interest" description="Disordered" evidence="14">
    <location>
        <begin position="13"/>
        <end position="35"/>
    </location>
</feature>
<feature type="active site" evidence="12">
    <location>
        <position position="169"/>
    </location>
</feature>
<dbReference type="Pfam" id="PF00353">
    <property type="entry name" value="HemolysinCabind"/>
    <property type="match status" value="1"/>
</dbReference>
<dbReference type="CDD" id="cd04277">
    <property type="entry name" value="ZnMc_serralysin_like"/>
    <property type="match status" value="1"/>
</dbReference>
<dbReference type="RefSeq" id="WP_175403077.1">
    <property type="nucleotide sequence ID" value="NZ_CP077084.1"/>
</dbReference>
<evidence type="ECO:0000256" key="12">
    <source>
        <dbReference type="PIRSR" id="PIRSR001205-1"/>
    </source>
</evidence>
<dbReference type="GO" id="GO:0004222">
    <property type="term" value="F:metalloendopeptidase activity"/>
    <property type="evidence" value="ECO:0007669"/>
    <property type="project" value="InterPro"/>
</dbReference>
<dbReference type="SUPFAM" id="SSF55486">
    <property type="entry name" value="Metalloproteases ('zincins'), catalytic domain"/>
    <property type="match status" value="1"/>
</dbReference>
<dbReference type="PIRSF" id="PIRSF001205">
    <property type="entry name" value="Peptidase_M10B"/>
    <property type="match status" value="1"/>
</dbReference>
<dbReference type="InterPro" id="IPR011049">
    <property type="entry name" value="Serralysin-like_metalloprot_C"/>
</dbReference>
<organism evidence="16">
    <name type="scientific">Pseudomonas tritici</name>
    <dbReference type="NCBI Taxonomy" id="2745518"/>
    <lineage>
        <taxon>Bacteria</taxon>
        <taxon>Pseudomonadati</taxon>
        <taxon>Pseudomonadota</taxon>
        <taxon>Gammaproteobacteria</taxon>
        <taxon>Pseudomonadales</taxon>
        <taxon>Pseudomonadaceae</taxon>
        <taxon>Pseudomonas</taxon>
    </lineage>
</organism>
<keyword evidence="5" id="KW-0645">Protease</keyword>
<evidence type="ECO:0000256" key="5">
    <source>
        <dbReference type="ARBA" id="ARBA00022670"/>
    </source>
</evidence>
<dbReference type="Pfam" id="PF13688">
    <property type="entry name" value="Reprolysin_5"/>
    <property type="match status" value="1"/>
</dbReference>
<comment type="subcellular location">
    <subcellularLocation>
        <location evidence="2">Secreted</location>
    </subcellularLocation>
</comment>
<dbReference type="Proteomes" id="UP000615613">
    <property type="component" value="Chromosome"/>
</dbReference>
<dbReference type="GO" id="GO:0006508">
    <property type="term" value="P:proteolysis"/>
    <property type="evidence" value="ECO:0007669"/>
    <property type="project" value="UniProtKB-KW"/>
</dbReference>
<evidence type="ECO:0000313" key="18">
    <source>
        <dbReference type="Proteomes" id="UP000615613"/>
    </source>
</evidence>
<dbReference type="InterPro" id="IPR034033">
    <property type="entry name" value="Serralysin-like"/>
</dbReference>
<dbReference type="Pfam" id="PF08548">
    <property type="entry name" value="Peptidase_M10_C"/>
    <property type="match status" value="1"/>
</dbReference>
<evidence type="ECO:0000256" key="9">
    <source>
        <dbReference type="ARBA" id="ARBA00022833"/>
    </source>
</evidence>
<feature type="binding site" evidence="13">
    <location>
        <position position="178"/>
    </location>
    <ligand>
        <name>Zn(2+)</name>
        <dbReference type="ChEBI" id="CHEBI:29105"/>
        <note>catalytic</note>
    </ligand>
</feature>
<dbReference type="GO" id="GO:0005615">
    <property type="term" value="C:extracellular space"/>
    <property type="evidence" value="ECO:0007669"/>
    <property type="project" value="InterPro"/>
</dbReference>
<dbReference type="AlphaFoldDB" id="A0A8H9YZZ7"/>
<evidence type="ECO:0000256" key="7">
    <source>
        <dbReference type="ARBA" id="ARBA00022737"/>
    </source>
</evidence>
<keyword evidence="8" id="KW-0378">Hydrolase</keyword>
<feature type="domain" description="Peptidase metallopeptidase" evidence="15">
    <location>
        <begin position="59"/>
        <end position="213"/>
    </location>
</feature>
<evidence type="ECO:0000313" key="17">
    <source>
        <dbReference type="EMBL" id="QXH86390.1"/>
    </source>
</evidence>
<dbReference type="GO" id="GO:0008270">
    <property type="term" value="F:zinc ion binding"/>
    <property type="evidence" value="ECO:0007669"/>
    <property type="project" value="InterPro"/>
</dbReference>
<dbReference type="KEGG" id="ptrt:HU722_0013200"/>
<evidence type="ECO:0000256" key="3">
    <source>
        <dbReference type="ARBA" id="ARBA00009490"/>
    </source>
</evidence>
<comment type="cofactor">
    <cofactor evidence="13">
        <name>Zn(2+)</name>
        <dbReference type="ChEBI" id="CHEBI:29105"/>
    </cofactor>
    <text evidence="13">Binds 1 zinc ion per subunit.</text>
</comment>
<keyword evidence="9 13" id="KW-0862">Zinc</keyword>
<dbReference type="EMBL" id="JABWQF010000030">
    <property type="protein sequence ID" value="MBC3296982.1"/>
    <property type="molecule type" value="Genomic_DNA"/>
</dbReference>
<dbReference type="PRINTS" id="PR00313">
    <property type="entry name" value="CABNDNGRPT"/>
</dbReference>
<name>A0A8H9YZZ7_9PSED</name>
<evidence type="ECO:0000256" key="1">
    <source>
        <dbReference type="ARBA" id="ARBA00001913"/>
    </source>
</evidence>
<evidence type="ECO:0000256" key="2">
    <source>
        <dbReference type="ARBA" id="ARBA00004613"/>
    </source>
</evidence>
<evidence type="ECO:0000259" key="15">
    <source>
        <dbReference type="SMART" id="SM00235"/>
    </source>
</evidence>
<evidence type="ECO:0000256" key="10">
    <source>
        <dbReference type="ARBA" id="ARBA00022837"/>
    </source>
</evidence>
<dbReference type="EMBL" id="CP077084">
    <property type="protein sequence ID" value="QXH86390.1"/>
    <property type="molecule type" value="Genomic_DNA"/>
</dbReference>
<evidence type="ECO:0000256" key="4">
    <source>
        <dbReference type="ARBA" id="ARBA00022525"/>
    </source>
</evidence>
<reference evidence="17" key="2">
    <citation type="submission" date="2021-06" db="EMBL/GenBank/DDBJ databases">
        <title>Updating the genus Pseudomonas: Description of 43 new species and partition of the Pseudomonas putida group.</title>
        <authorList>
            <person name="Girard L."/>
            <person name="Lood C."/>
            <person name="Vandamme P."/>
            <person name="Rokni-Zadeh H."/>
            <person name="van Noort V."/>
            <person name="Hofte M."/>
            <person name="Lavigne R."/>
            <person name="De Mot R."/>
        </authorList>
    </citation>
    <scope>NUCLEOTIDE SEQUENCE</scope>
    <source>
        <strain evidence="17">SWRI145</strain>
    </source>
</reference>
<dbReference type="InterPro" id="IPR006026">
    <property type="entry name" value="Peptidase_Metallo"/>
</dbReference>
<reference evidence="16" key="1">
    <citation type="journal article" date="2020" name="Microorganisms">
        <title>Reliable Identification of Environmental Pseudomonas Isolates Using the rpoD Gene.</title>
        <authorList>
            <consortium name="The Broad Institute Genome Sequencing Platform"/>
            <person name="Girard L."/>
            <person name="Lood C."/>
            <person name="Rokni-Zadeh H."/>
            <person name="van Noort V."/>
            <person name="Lavigne R."/>
            <person name="De Mot R."/>
        </authorList>
    </citation>
    <scope>NUCLEOTIDE SEQUENCE [LARGE SCALE GENOMIC DNA]</scope>
    <source>
        <strain evidence="16">SWRI145</strain>
    </source>
</reference>
<dbReference type="Gene3D" id="2.150.10.10">
    <property type="entry name" value="Serralysin-like metalloprotease, C-terminal"/>
    <property type="match status" value="1"/>
</dbReference>
<feature type="binding site" evidence="13">
    <location>
        <position position="172"/>
    </location>
    <ligand>
        <name>Zn(2+)</name>
        <dbReference type="ChEBI" id="CHEBI:29105"/>
        <note>catalytic</note>
    </ligand>
</feature>
<evidence type="ECO:0000256" key="6">
    <source>
        <dbReference type="ARBA" id="ARBA00022723"/>
    </source>
</evidence>
<dbReference type="GO" id="GO:0005509">
    <property type="term" value="F:calcium ion binding"/>
    <property type="evidence" value="ECO:0007669"/>
    <property type="project" value="InterPro"/>
</dbReference>
<dbReference type="InterPro" id="IPR016294">
    <property type="entry name" value="Pept_M10B"/>
</dbReference>
<dbReference type="SUPFAM" id="SSF51120">
    <property type="entry name" value="beta-Roll"/>
    <property type="match status" value="1"/>
</dbReference>
<keyword evidence="6 13" id="KW-0479">Metal-binding</keyword>
<keyword evidence="10" id="KW-0106">Calcium</keyword>
<evidence type="ECO:0000256" key="14">
    <source>
        <dbReference type="SAM" id="MobiDB-lite"/>
    </source>
</evidence>
<gene>
    <name evidence="17" type="ORF">HU722_0013200</name>
    <name evidence="16" type="ORF">HU722_36185</name>
</gene>
<keyword evidence="7" id="KW-0677">Repeat</keyword>
<comment type="similarity">
    <text evidence="3">Belongs to the peptidase M10B family.</text>
</comment>
<keyword evidence="4" id="KW-0964">Secreted</keyword>
<accession>A0A8H9YZZ7</accession>
<dbReference type="Gene3D" id="3.40.390.10">
    <property type="entry name" value="Collagenase (Catalytic Domain)"/>
    <property type="match status" value="1"/>
</dbReference>
<dbReference type="InterPro" id="IPR024079">
    <property type="entry name" value="MetalloPept_cat_dom_sf"/>
</dbReference>
<dbReference type="InterPro" id="IPR013858">
    <property type="entry name" value="Peptidase_M10B_C"/>
</dbReference>
<proteinExistence type="inferred from homology"/>
<feature type="binding site" evidence="13">
    <location>
        <position position="168"/>
    </location>
    <ligand>
        <name>Zn(2+)</name>
        <dbReference type="ChEBI" id="CHEBI:29105"/>
        <note>catalytic</note>
    </ligand>
</feature>
<keyword evidence="18" id="KW-1185">Reference proteome</keyword>
<evidence type="ECO:0000256" key="11">
    <source>
        <dbReference type="ARBA" id="ARBA00023049"/>
    </source>
</evidence>
<dbReference type="SMART" id="SM00235">
    <property type="entry name" value="ZnMc"/>
    <property type="match status" value="1"/>
</dbReference>
<evidence type="ECO:0000256" key="8">
    <source>
        <dbReference type="ARBA" id="ARBA00022801"/>
    </source>
</evidence>
<keyword evidence="11" id="KW-0482">Metalloprotease</keyword>